<dbReference type="NCBIfam" id="NF003477">
    <property type="entry name" value="PRK05122.1"/>
    <property type="match status" value="1"/>
</dbReference>
<geneLocation type="plasmid" evidence="10 11">
    <name>pYZ2</name>
</geneLocation>
<dbReference type="GO" id="GO:0022857">
    <property type="term" value="F:transmembrane transporter activity"/>
    <property type="evidence" value="ECO:0007669"/>
    <property type="project" value="UniProtKB-UniRule"/>
</dbReference>
<dbReference type="HAMAP" id="MF_02091">
    <property type="entry name" value="MFS_YfcJ"/>
    <property type="match status" value="1"/>
</dbReference>
<dbReference type="PROSITE" id="PS50850">
    <property type="entry name" value="MFS"/>
    <property type="match status" value="1"/>
</dbReference>
<feature type="transmembrane region" description="Helical" evidence="8">
    <location>
        <begin position="264"/>
        <end position="282"/>
    </location>
</feature>
<evidence type="ECO:0000256" key="5">
    <source>
        <dbReference type="ARBA" id="ARBA00022692"/>
    </source>
</evidence>
<evidence type="ECO:0000256" key="3">
    <source>
        <dbReference type="ARBA" id="ARBA00022475"/>
    </source>
</evidence>
<keyword evidence="7 8" id="KW-0472">Membrane</keyword>
<keyword evidence="11" id="KW-1185">Reference proteome</keyword>
<feature type="transmembrane region" description="Helical" evidence="8">
    <location>
        <begin position="124"/>
        <end position="150"/>
    </location>
</feature>
<dbReference type="RefSeq" id="WP_108547561.1">
    <property type="nucleotide sequence ID" value="NZ_CP028903.1"/>
</dbReference>
<evidence type="ECO:0000256" key="2">
    <source>
        <dbReference type="ARBA" id="ARBA00022448"/>
    </source>
</evidence>
<evidence type="ECO:0000313" key="10">
    <source>
        <dbReference type="EMBL" id="AWB07267.1"/>
    </source>
</evidence>
<feature type="transmembrane region" description="Helical" evidence="8">
    <location>
        <begin position="236"/>
        <end position="258"/>
    </location>
</feature>
<evidence type="ECO:0000256" key="4">
    <source>
        <dbReference type="ARBA" id="ARBA00022519"/>
    </source>
</evidence>
<reference evidence="10 11" key="1">
    <citation type="submission" date="2018-04" db="EMBL/GenBank/DDBJ databases">
        <title>Complete genome sequence of the nitrogen-fixing bacterium Azospirillum humicireducens type strain SgZ-5.</title>
        <authorList>
            <person name="Yu Z."/>
        </authorList>
    </citation>
    <scope>NUCLEOTIDE SEQUENCE [LARGE SCALE GENOMIC DNA]</scope>
    <source>
        <strain evidence="10 11">SgZ-5</strain>
        <plasmid evidence="10 11">pYZ2</plasmid>
    </source>
</reference>
<dbReference type="SUPFAM" id="SSF103473">
    <property type="entry name" value="MFS general substrate transporter"/>
    <property type="match status" value="1"/>
</dbReference>
<dbReference type="GO" id="GO:0005886">
    <property type="term" value="C:plasma membrane"/>
    <property type="evidence" value="ECO:0007669"/>
    <property type="project" value="UniProtKB-SubCell"/>
</dbReference>
<dbReference type="InterPro" id="IPR037541">
    <property type="entry name" value="MFS_YfcJ"/>
</dbReference>
<dbReference type="InterPro" id="IPR036259">
    <property type="entry name" value="MFS_trans_sf"/>
</dbReference>
<gene>
    <name evidence="10" type="ORF">A6A40_19645</name>
</gene>
<evidence type="ECO:0000256" key="8">
    <source>
        <dbReference type="HAMAP-Rule" id="MF_02091"/>
    </source>
</evidence>
<evidence type="ECO:0000256" key="1">
    <source>
        <dbReference type="ARBA" id="ARBA00004651"/>
    </source>
</evidence>
<feature type="transmembrane region" description="Helical" evidence="8">
    <location>
        <begin position="353"/>
        <end position="377"/>
    </location>
</feature>
<feature type="transmembrane region" description="Helical" evidence="8">
    <location>
        <begin position="162"/>
        <end position="184"/>
    </location>
</feature>
<evidence type="ECO:0000256" key="7">
    <source>
        <dbReference type="ARBA" id="ARBA00023136"/>
    </source>
</evidence>
<feature type="transmembrane region" description="Helical" evidence="8">
    <location>
        <begin position="24"/>
        <end position="44"/>
    </location>
</feature>
<dbReference type="NCBIfam" id="NF009048">
    <property type="entry name" value="PRK12382.1"/>
    <property type="match status" value="1"/>
</dbReference>
<dbReference type="AlphaFoldDB" id="A0A2R4VS68"/>
<protein>
    <recommendedName>
        <fullName evidence="8">Uncharacterized MFS-type transporter A6A40_19645</fullName>
    </recommendedName>
</protein>
<comment type="subcellular location">
    <subcellularLocation>
        <location evidence="8">Cell inner membrane</location>
        <topology evidence="8">Multi-pass membrane protein</topology>
    </subcellularLocation>
    <subcellularLocation>
        <location evidence="1">Cell membrane</location>
        <topology evidence="1">Multi-pass membrane protein</topology>
    </subcellularLocation>
</comment>
<sequence>MTDNHVRSAPTMAPAPGTGAPPSVNVFLTLLPLTLSVFIAFFSIGMQMPVLPLHLHETLGMGTLVVGLVVGAQFVAALLSRSWAGNFADMRGPKRAVTAGFLIAAVSGLVYLASLAFVERPETSVWILLVGRVLLALGESLIVTGALGWSVGLVGPLNAGKVMVWIGIAIFGAYALGAPAGVVLNARWGFTGIAAASALVPLLGMAVIAGIRGVAPTAVRKTPFYKILGAVWQPGLGLALSSVGFGLITAFIALLFAARNWGGASFAFTAFGAAFIAARMVFGHLPDRIGGAKVAVASVAVEALGQLLIWGADASPIAYLGAALTGFGYSLAFPGFGVEAVRRAPPQTRSLAMGAYVAFLDIALAVTGPLAGALAGAWGIGSIYLAGAAAAGLSMIVALKLLVGAPPKGGRHV</sequence>
<feature type="transmembrane region" description="Helical" evidence="8">
    <location>
        <begin position="96"/>
        <end position="118"/>
    </location>
</feature>
<evidence type="ECO:0000313" key="11">
    <source>
        <dbReference type="Proteomes" id="UP000077405"/>
    </source>
</evidence>
<dbReference type="OrthoDB" id="322544at2"/>
<keyword evidence="6 8" id="KW-1133">Transmembrane helix</keyword>
<comment type="similarity">
    <text evidence="8">Belongs to the major facilitator superfamily. YfcJ family.</text>
</comment>
<dbReference type="InterPro" id="IPR020846">
    <property type="entry name" value="MFS_dom"/>
</dbReference>
<dbReference type="KEGG" id="ahu:A6A40_19645"/>
<dbReference type="EMBL" id="CP028903">
    <property type="protein sequence ID" value="AWB07267.1"/>
    <property type="molecule type" value="Genomic_DNA"/>
</dbReference>
<evidence type="ECO:0000259" key="9">
    <source>
        <dbReference type="PROSITE" id="PS50850"/>
    </source>
</evidence>
<accession>A0A2R4VS68</accession>
<keyword evidence="2 8" id="KW-0813">Transport</keyword>
<feature type="transmembrane region" description="Helical" evidence="8">
    <location>
        <begin position="64"/>
        <end position="84"/>
    </location>
</feature>
<dbReference type="Proteomes" id="UP000077405">
    <property type="component" value="Plasmid pYZ2"/>
</dbReference>
<keyword evidence="5 8" id="KW-0812">Transmembrane</keyword>
<name>A0A2R4VS68_9PROT</name>
<keyword evidence="4 8" id="KW-0997">Cell inner membrane</keyword>
<feature type="transmembrane region" description="Helical" evidence="8">
    <location>
        <begin position="190"/>
        <end position="215"/>
    </location>
</feature>
<dbReference type="InterPro" id="IPR050171">
    <property type="entry name" value="MFS_Transporters"/>
</dbReference>
<dbReference type="PANTHER" id="PTHR23517:SF1">
    <property type="match status" value="1"/>
</dbReference>
<keyword evidence="10" id="KW-0614">Plasmid</keyword>
<dbReference type="Gene3D" id="1.20.1250.20">
    <property type="entry name" value="MFS general substrate transporter like domains"/>
    <property type="match status" value="1"/>
</dbReference>
<proteinExistence type="inferred from homology"/>
<feature type="domain" description="Major facilitator superfamily (MFS) profile" evidence="9">
    <location>
        <begin position="190"/>
        <end position="413"/>
    </location>
</feature>
<organism evidence="10 11">
    <name type="scientific">Azospirillum humicireducens</name>
    <dbReference type="NCBI Taxonomy" id="1226968"/>
    <lineage>
        <taxon>Bacteria</taxon>
        <taxon>Pseudomonadati</taxon>
        <taxon>Pseudomonadota</taxon>
        <taxon>Alphaproteobacteria</taxon>
        <taxon>Rhodospirillales</taxon>
        <taxon>Azospirillaceae</taxon>
        <taxon>Azospirillum</taxon>
    </lineage>
</organism>
<feature type="transmembrane region" description="Helical" evidence="8">
    <location>
        <begin position="318"/>
        <end position="341"/>
    </location>
</feature>
<dbReference type="Pfam" id="PF07690">
    <property type="entry name" value="MFS_1"/>
    <property type="match status" value="1"/>
</dbReference>
<dbReference type="InterPro" id="IPR011701">
    <property type="entry name" value="MFS"/>
</dbReference>
<feature type="transmembrane region" description="Helical" evidence="8">
    <location>
        <begin position="383"/>
        <end position="403"/>
    </location>
</feature>
<keyword evidence="3 8" id="KW-1003">Cell membrane</keyword>
<feature type="transmembrane region" description="Helical" evidence="8">
    <location>
        <begin position="294"/>
        <end position="312"/>
    </location>
</feature>
<dbReference type="PANTHER" id="PTHR23517">
    <property type="entry name" value="RESISTANCE PROTEIN MDTM, PUTATIVE-RELATED-RELATED"/>
    <property type="match status" value="1"/>
</dbReference>
<evidence type="ECO:0000256" key="6">
    <source>
        <dbReference type="ARBA" id="ARBA00022989"/>
    </source>
</evidence>